<dbReference type="GO" id="GO:0016616">
    <property type="term" value="F:oxidoreductase activity, acting on the CH-OH group of donors, NAD or NADP as acceptor"/>
    <property type="evidence" value="ECO:0007669"/>
    <property type="project" value="InterPro"/>
</dbReference>
<comment type="caution">
    <text evidence="7">The sequence shown here is derived from an EMBL/GenBank/DDBJ whole genome shotgun (WGS) entry which is preliminary data.</text>
</comment>
<dbReference type="InterPro" id="IPR036291">
    <property type="entry name" value="NAD(P)-bd_dom_sf"/>
</dbReference>
<evidence type="ECO:0000259" key="5">
    <source>
        <dbReference type="Pfam" id="PF00389"/>
    </source>
</evidence>
<dbReference type="SUPFAM" id="SSF51735">
    <property type="entry name" value="NAD(P)-binding Rossmann-fold domains"/>
    <property type="match status" value="1"/>
</dbReference>
<dbReference type="InterPro" id="IPR029753">
    <property type="entry name" value="D-isomer_DH_CS"/>
</dbReference>
<evidence type="ECO:0000256" key="3">
    <source>
        <dbReference type="ARBA" id="ARBA00023027"/>
    </source>
</evidence>
<keyword evidence="3" id="KW-0520">NAD</keyword>
<evidence type="ECO:0000256" key="4">
    <source>
        <dbReference type="RuleBase" id="RU003719"/>
    </source>
</evidence>
<evidence type="ECO:0000259" key="6">
    <source>
        <dbReference type="Pfam" id="PF02826"/>
    </source>
</evidence>
<reference evidence="7 8" key="1">
    <citation type="submission" date="2019-05" db="EMBL/GenBank/DDBJ databases">
        <title>The metagenome of a microbial culture collection derived from dairy environment covers the genomic content of the human microbiome.</title>
        <authorList>
            <person name="Roder T."/>
            <person name="Wuthrich D."/>
            <person name="Sattari Z."/>
            <person name="Von Ah U."/>
            <person name="Bar C."/>
            <person name="Ronchi F."/>
            <person name="Macpherson A.J."/>
            <person name="Ganal-Vonarburg S.C."/>
            <person name="Bruggmann R."/>
            <person name="Vergeres G."/>
        </authorList>
    </citation>
    <scope>NUCLEOTIDE SEQUENCE [LARGE SCALE GENOMIC DNA]</scope>
    <source>
        <strain evidence="7 8">FAM 24227</strain>
    </source>
</reference>
<dbReference type="InterPro" id="IPR006139">
    <property type="entry name" value="D-isomer_2_OHA_DH_cat_dom"/>
</dbReference>
<keyword evidence="2 4" id="KW-0560">Oxidoreductase</keyword>
<comment type="similarity">
    <text evidence="1 4">Belongs to the D-isomer specific 2-hydroxyacid dehydrogenase family.</text>
</comment>
<dbReference type="AlphaFoldDB" id="A0A5R9DTL8"/>
<name>A0A5R9DTL8_9LACT</name>
<evidence type="ECO:0000313" key="8">
    <source>
        <dbReference type="Proteomes" id="UP000306420"/>
    </source>
</evidence>
<dbReference type="Gene3D" id="3.40.50.720">
    <property type="entry name" value="NAD(P)-binding Rossmann-like Domain"/>
    <property type="match status" value="2"/>
</dbReference>
<dbReference type="RefSeq" id="WP_138404979.1">
    <property type="nucleotide sequence ID" value="NZ_VBSP01000031.1"/>
</dbReference>
<dbReference type="PANTHER" id="PTHR43761:SF1">
    <property type="entry name" value="D-ISOMER SPECIFIC 2-HYDROXYACID DEHYDROGENASE CATALYTIC DOMAIN-CONTAINING PROTEIN-RELATED"/>
    <property type="match status" value="1"/>
</dbReference>
<dbReference type="OrthoDB" id="9805416at2"/>
<feature type="domain" description="D-isomer specific 2-hydroxyacid dehydrogenase catalytic" evidence="5">
    <location>
        <begin position="17"/>
        <end position="314"/>
    </location>
</feature>
<feature type="domain" description="D-isomer specific 2-hydroxyacid dehydrogenase NAD-binding" evidence="6">
    <location>
        <begin position="112"/>
        <end position="287"/>
    </location>
</feature>
<dbReference type="Pfam" id="PF02826">
    <property type="entry name" value="2-Hacid_dh_C"/>
    <property type="match status" value="1"/>
</dbReference>
<dbReference type="PROSITE" id="PS00671">
    <property type="entry name" value="D_2_HYDROXYACID_DH_3"/>
    <property type="match status" value="1"/>
</dbReference>
<organism evidence="7 8">
    <name type="scientific">Ruoffia tabacinasalis</name>
    <dbReference type="NCBI Taxonomy" id="87458"/>
    <lineage>
        <taxon>Bacteria</taxon>
        <taxon>Bacillati</taxon>
        <taxon>Bacillota</taxon>
        <taxon>Bacilli</taxon>
        <taxon>Lactobacillales</taxon>
        <taxon>Aerococcaceae</taxon>
        <taxon>Ruoffia</taxon>
    </lineage>
</organism>
<dbReference type="Proteomes" id="UP000306420">
    <property type="component" value="Unassembled WGS sequence"/>
</dbReference>
<evidence type="ECO:0000256" key="1">
    <source>
        <dbReference type="ARBA" id="ARBA00005854"/>
    </source>
</evidence>
<evidence type="ECO:0000313" key="7">
    <source>
        <dbReference type="EMBL" id="TLQ40314.1"/>
    </source>
</evidence>
<dbReference type="Pfam" id="PF00389">
    <property type="entry name" value="2-Hacid_dh"/>
    <property type="match status" value="1"/>
</dbReference>
<sequence length="319" mass="34938">MKISLLEPLRVPKEYIEELAQPLKDLGHEFVYHETKTTDPDELYERSKDSEVVIIANNPYPKEVIEKLDKTKFIDVAFTGVDHVDNASAKEKGIKIANASGYATQAVAELSIGLALNVLREVKQGDLDVRKGDDFPGLIQGQEIHGKTVGIIGTGTIGIHTAKLFKAFGAKVLGYNRSEKQEAIDAGVEYVSLDTLIKESDIISIHLPMTEDTKHTIGERELDNMKESAILINVARGPIIDNEALANALNEGKIAGAGIDVFDMEPPIPNDYPLLHAKNALLTPHVGYLTNEAMVLRAQIAFDNVMAYINGEDKNIVSI</sequence>
<dbReference type="InterPro" id="IPR006140">
    <property type="entry name" value="D-isomer_DH_NAD-bd"/>
</dbReference>
<dbReference type="FunFam" id="3.40.50.720:FF:000203">
    <property type="entry name" value="D-3-phosphoglycerate dehydrogenase (SerA)"/>
    <property type="match status" value="1"/>
</dbReference>
<gene>
    <name evidence="7" type="ORF">FEZ33_08505</name>
</gene>
<evidence type="ECO:0000256" key="2">
    <source>
        <dbReference type="ARBA" id="ARBA00023002"/>
    </source>
</evidence>
<dbReference type="SUPFAM" id="SSF52283">
    <property type="entry name" value="Formate/glycerate dehydrogenase catalytic domain-like"/>
    <property type="match status" value="1"/>
</dbReference>
<dbReference type="GO" id="GO:0051287">
    <property type="term" value="F:NAD binding"/>
    <property type="evidence" value="ECO:0007669"/>
    <property type="project" value="InterPro"/>
</dbReference>
<proteinExistence type="inferred from homology"/>
<dbReference type="InterPro" id="IPR050418">
    <property type="entry name" value="D-iso_2-hydroxyacid_DH_PdxB"/>
</dbReference>
<dbReference type="PANTHER" id="PTHR43761">
    <property type="entry name" value="D-ISOMER SPECIFIC 2-HYDROXYACID DEHYDROGENASE FAMILY PROTEIN (AFU_ORTHOLOGUE AFUA_1G13630)"/>
    <property type="match status" value="1"/>
</dbReference>
<accession>A0A5R9DTL8</accession>
<dbReference type="EMBL" id="VBSP01000031">
    <property type="protein sequence ID" value="TLQ40314.1"/>
    <property type="molecule type" value="Genomic_DNA"/>
</dbReference>
<protein>
    <submittedName>
        <fullName evidence="7">Hydroxyacid dehydrogenase</fullName>
    </submittedName>
</protein>